<dbReference type="PROSITE" id="PS51257">
    <property type="entry name" value="PROKAR_LIPOPROTEIN"/>
    <property type="match status" value="1"/>
</dbReference>
<dbReference type="SMART" id="SM00640">
    <property type="entry name" value="Glyco_32"/>
    <property type="match status" value="1"/>
</dbReference>
<sequence>MCAADPRVSGGQLRRALRGLVVAVVAPVLVLCACTPPHDPRPAPSPLTSYAEPWRPQFHYTPPDGRLADPNGLVFDAGEWHLFHQQGGTWAHAVSPDAVHWTTLPNALQHDDLGQALSGSAVVDGANTSGLFDGPDGGLVAIYTSTTGGEAQSLAYSSDAGRTWDRYGGNPVIPNDGRKDFRDPKVFWHEPTRRWVMAVSLGDEIGLFSSTDLLDWEELSRFGAGHGLHSAVWECPDLFPLRVDGDPDQVRWVLTVSVGASDATDGSTAQYFVGDFDGTTFVRDPAVPPETVQETDVGQDFYAAQSYEQAPDGRRVWIGWMGNWRYPYSAPTRPWTNAMSVPRDLGLRTVDGQVRLVQAPVPELGSLRGEPTRIGPRAIGPDTVLPFTGSTFELETEIETRGARRVSVRLLESRDAAERLVEAVEVGYDDGQLVMDRTRGGTTGFSVRRSVPYHPRGGVIRLHVLVDESSVEVFVDDGALTGTMVVFPKRDGRGMSLTAEGGDPRVRELTYWPLRSIWR</sequence>
<evidence type="ECO:0000259" key="6">
    <source>
        <dbReference type="Pfam" id="PF08244"/>
    </source>
</evidence>
<dbReference type="CDD" id="cd18622">
    <property type="entry name" value="GH32_Inu-like"/>
    <property type="match status" value="1"/>
</dbReference>
<evidence type="ECO:0000313" key="8">
    <source>
        <dbReference type="Proteomes" id="UP001239626"/>
    </source>
</evidence>
<keyword evidence="3 4" id="KW-0326">Glycosidase</keyword>
<reference evidence="7 8" key="1">
    <citation type="submission" date="2023-07" db="EMBL/GenBank/DDBJ databases">
        <title>Sorghum-associated microbial communities from plants grown in Nebraska, USA.</title>
        <authorList>
            <person name="Schachtman D."/>
        </authorList>
    </citation>
    <scope>NUCLEOTIDE SEQUENCE [LARGE SCALE GENOMIC DNA]</scope>
    <source>
        <strain evidence="7 8">BE332</strain>
    </source>
</reference>
<evidence type="ECO:0000256" key="4">
    <source>
        <dbReference type="RuleBase" id="RU362110"/>
    </source>
</evidence>
<dbReference type="Pfam" id="PF08244">
    <property type="entry name" value="Glyco_hydro_32C"/>
    <property type="match status" value="1"/>
</dbReference>
<dbReference type="EMBL" id="JAUSVB010000001">
    <property type="protein sequence ID" value="MDQ0371754.1"/>
    <property type="molecule type" value="Genomic_DNA"/>
</dbReference>
<dbReference type="RefSeq" id="WP_307488787.1">
    <property type="nucleotide sequence ID" value="NZ_JAUSVB010000001.1"/>
</dbReference>
<proteinExistence type="inferred from homology"/>
<evidence type="ECO:0000256" key="2">
    <source>
        <dbReference type="ARBA" id="ARBA00022801"/>
    </source>
</evidence>
<name>A0ABU0E930_9CELL</name>
<dbReference type="Pfam" id="PF00251">
    <property type="entry name" value="Glyco_hydro_32N"/>
    <property type="match status" value="1"/>
</dbReference>
<dbReference type="EC" id="3.2.1.80" evidence="7"/>
<dbReference type="Proteomes" id="UP001239626">
    <property type="component" value="Unassembled WGS sequence"/>
</dbReference>
<keyword evidence="2 4" id="KW-0378">Hydrolase</keyword>
<organism evidence="7 8">
    <name type="scientific">Cellulomonas humilata</name>
    <dbReference type="NCBI Taxonomy" id="144055"/>
    <lineage>
        <taxon>Bacteria</taxon>
        <taxon>Bacillati</taxon>
        <taxon>Actinomycetota</taxon>
        <taxon>Actinomycetes</taxon>
        <taxon>Micrococcales</taxon>
        <taxon>Cellulomonadaceae</taxon>
        <taxon>Cellulomonas</taxon>
    </lineage>
</organism>
<evidence type="ECO:0000259" key="5">
    <source>
        <dbReference type="Pfam" id="PF00251"/>
    </source>
</evidence>
<dbReference type="SUPFAM" id="SSF75005">
    <property type="entry name" value="Arabinanase/levansucrase/invertase"/>
    <property type="match status" value="1"/>
</dbReference>
<accession>A0ABU0E930</accession>
<dbReference type="InterPro" id="IPR001362">
    <property type="entry name" value="Glyco_hydro_32"/>
</dbReference>
<dbReference type="InterPro" id="IPR023296">
    <property type="entry name" value="Glyco_hydro_beta-prop_sf"/>
</dbReference>
<dbReference type="PANTHER" id="PTHR42800">
    <property type="entry name" value="EXOINULINASE INUD (AFU_ORTHOLOGUE AFUA_5G00480)"/>
    <property type="match status" value="1"/>
</dbReference>
<dbReference type="Gene3D" id="2.115.10.20">
    <property type="entry name" value="Glycosyl hydrolase domain, family 43"/>
    <property type="match status" value="1"/>
</dbReference>
<dbReference type="SUPFAM" id="SSF49899">
    <property type="entry name" value="Concanavalin A-like lectins/glucanases"/>
    <property type="match status" value="1"/>
</dbReference>
<comment type="similarity">
    <text evidence="1 4">Belongs to the glycosyl hydrolase 32 family.</text>
</comment>
<keyword evidence="8" id="KW-1185">Reference proteome</keyword>
<dbReference type="InterPro" id="IPR013148">
    <property type="entry name" value="Glyco_hydro_32_N"/>
</dbReference>
<evidence type="ECO:0000313" key="7">
    <source>
        <dbReference type="EMBL" id="MDQ0371754.1"/>
    </source>
</evidence>
<protein>
    <submittedName>
        <fullName evidence="7">Fructan beta-fructosidase</fullName>
        <ecNumber evidence="7">3.2.1.80</ecNumber>
    </submittedName>
</protein>
<dbReference type="InterPro" id="IPR013320">
    <property type="entry name" value="ConA-like_dom_sf"/>
</dbReference>
<comment type="caution">
    <text evidence="7">The sequence shown here is derived from an EMBL/GenBank/DDBJ whole genome shotgun (WGS) entry which is preliminary data.</text>
</comment>
<dbReference type="Gene3D" id="2.60.120.560">
    <property type="entry name" value="Exo-inulinase, domain 1"/>
    <property type="match status" value="1"/>
</dbReference>
<dbReference type="GO" id="GO:0051669">
    <property type="term" value="F:fructan beta-fructosidase activity"/>
    <property type="evidence" value="ECO:0007669"/>
    <property type="project" value="UniProtKB-EC"/>
</dbReference>
<gene>
    <name evidence="7" type="ORF">J2X26_000051</name>
</gene>
<dbReference type="InterPro" id="IPR013189">
    <property type="entry name" value="Glyco_hydro_32_C"/>
</dbReference>
<feature type="domain" description="Glycosyl hydrolase family 32 N-terminal" evidence="5">
    <location>
        <begin position="59"/>
        <end position="360"/>
    </location>
</feature>
<evidence type="ECO:0000256" key="3">
    <source>
        <dbReference type="ARBA" id="ARBA00023295"/>
    </source>
</evidence>
<dbReference type="PANTHER" id="PTHR42800:SF1">
    <property type="entry name" value="EXOINULINASE INUD (AFU_ORTHOLOGUE AFUA_5G00480)"/>
    <property type="match status" value="1"/>
</dbReference>
<evidence type="ECO:0000256" key="1">
    <source>
        <dbReference type="ARBA" id="ARBA00009902"/>
    </source>
</evidence>
<feature type="domain" description="Glycosyl hydrolase family 32 C-terminal" evidence="6">
    <location>
        <begin position="384"/>
        <end position="513"/>
    </location>
</feature>